<keyword evidence="2" id="KW-1185">Reference proteome</keyword>
<name>A0A853G624_9BURK</name>
<dbReference type="RefSeq" id="WP_180157884.1">
    <property type="nucleotide sequence ID" value="NZ_JACCEM010000010.1"/>
</dbReference>
<dbReference type="Proteomes" id="UP000559809">
    <property type="component" value="Unassembled WGS sequence"/>
</dbReference>
<sequence>MDTILSADSRKSGRRRRTYTAQFKADMVAQCLQGDVSLASLAVDHGMNPNVLHRWVLEHERYGKHSLPGDGEGALVAQPRDMSPANWIPLSASPGTTDRPVVAKAPDKIIDALAPSTDADPQARSTIALELAAQGLRMTLRWPGEDRRGLAGFVRELLT</sequence>
<reference evidence="1 2" key="1">
    <citation type="submission" date="2020-07" db="EMBL/GenBank/DDBJ databases">
        <title>Taxonomic revisions and descriptions of new bacterial species based on genomic comparisons in the high-G+C-content subgroup of the family Alcaligenaceae.</title>
        <authorList>
            <person name="Szabo A."/>
            <person name="Felfoldi T."/>
        </authorList>
    </citation>
    <scope>NUCLEOTIDE SEQUENCE [LARGE SCALE GENOMIC DNA]</scope>
    <source>
        <strain evidence="1 2">LMG 24012</strain>
    </source>
</reference>
<dbReference type="InterPro" id="IPR002514">
    <property type="entry name" value="Transposase_8"/>
</dbReference>
<evidence type="ECO:0000313" key="2">
    <source>
        <dbReference type="Proteomes" id="UP000559809"/>
    </source>
</evidence>
<dbReference type="InterPro" id="IPR010921">
    <property type="entry name" value="Trp_repressor/repl_initiator"/>
</dbReference>
<protein>
    <submittedName>
        <fullName evidence="1">Transposase</fullName>
    </submittedName>
</protein>
<organism evidence="1 2">
    <name type="scientific">Parapusillimonas granuli</name>
    <dbReference type="NCBI Taxonomy" id="380911"/>
    <lineage>
        <taxon>Bacteria</taxon>
        <taxon>Pseudomonadati</taxon>
        <taxon>Pseudomonadota</taxon>
        <taxon>Betaproteobacteria</taxon>
        <taxon>Burkholderiales</taxon>
        <taxon>Alcaligenaceae</taxon>
        <taxon>Parapusillimonas</taxon>
    </lineage>
</organism>
<accession>A0A853G624</accession>
<dbReference type="SUPFAM" id="SSF48295">
    <property type="entry name" value="TrpR-like"/>
    <property type="match status" value="1"/>
</dbReference>
<dbReference type="AlphaFoldDB" id="A0A853G624"/>
<dbReference type="InterPro" id="IPR036388">
    <property type="entry name" value="WH-like_DNA-bd_sf"/>
</dbReference>
<comment type="caution">
    <text evidence="1">The sequence shown here is derived from an EMBL/GenBank/DDBJ whole genome shotgun (WGS) entry which is preliminary data.</text>
</comment>
<dbReference type="GO" id="GO:0004803">
    <property type="term" value="F:transposase activity"/>
    <property type="evidence" value="ECO:0007669"/>
    <property type="project" value="InterPro"/>
</dbReference>
<dbReference type="Gene3D" id="1.10.10.10">
    <property type="entry name" value="Winged helix-like DNA-binding domain superfamily/Winged helix DNA-binding domain"/>
    <property type="match status" value="1"/>
</dbReference>
<gene>
    <name evidence="1" type="ORF">H0A72_18115</name>
</gene>
<dbReference type="GO" id="GO:0043565">
    <property type="term" value="F:sequence-specific DNA binding"/>
    <property type="evidence" value="ECO:0007669"/>
    <property type="project" value="InterPro"/>
</dbReference>
<dbReference type="Pfam" id="PF01527">
    <property type="entry name" value="HTH_Tnp_1"/>
    <property type="match status" value="1"/>
</dbReference>
<evidence type="ECO:0000313" key="1">
    <source>
        <dbReference type="EMBL" id="NYT51232.1"/>
    </source>
</evidence>
<dbReference type="EMBL" id="JACCEM010000010">
    <property type="protein sequence ID" value="NYT51232.1"/>
    <property type="molecule type" value="Genomic_DNA"/>
</dbReference>
<dbReference type="GO" id="GO:0006313">
    <property type="term" value="P:DNA transposition"/>
    <property type="evidence" value="ECO:0007669"/>
    <property type="project" value="InterPro"/>
</dbReference>
<proteinExistence type="predicted"/>